<organism evidence="1 2">
    <name type="scientific">Syntrophaceticus schinkii</name>
    <dbReference type="NCBI Taxonomy" id="499207"/>
    <lineage>
        <taxon>Bacteria</taxon>
        <taxon>Bacillati</taxon>
        <taxon>Bacillota</taxon>
        <taxon>Clostridia</taxon>
        <taxon>Thermoanaerobacterales</taxon>
        <taxon>Thermoanaerobacterales Family III. Incertae Sedis</taxon>
        <taxon>Syntrophaceticus</taxon>
    </lineage>
</organism>
<sequence length="292" mass="33823">MVSGRYFTEQELQDVKEIIRMFPKLSLTELANTVCENLDWVTPNGRNKTASCLQLLKKLEEKGSITLPAKQEDKIHDNRDRIEFGVHTRPAQLIEGSVSDFEPIGLELVRSRDGIRLWNEYVHRYHTLGYKRPFGAHQRYFITTGTREKPLGCLLFAAAAWALTARDEWIGWTQIDRSLRLNLVVNNTRFLIFPWVCVKNLASKSLSLAAKRIRSDWQKRYGYSPVLLETFVNPKKYRGTCYQAANWIYLGKTAGRGRMDRHTKRLLTPKDIYVYPLAADFRSQLKGETAHE</sequence>
<evidence type="ECO:0000313" key="1">
    <source>
        <dbReference type="EMBL" id="CEO88765.1"/>
    </source>
</evidence>
<proteinExistence type="predicted"/>
<dbReference type="EMBL" id="CDRZ01000173">
    <property type="protein sequence ID" value="CEO88765.1"/>
    <property type="molecule type" value="Genomic_DNA"/>
</dbReference>
<protein>
    <submittedName>
        <fullName evidence="1">Uncharacterized protein</fullName>
    </submittedName>
</protein>
<reference evidence="2" key="1">
    <citation type="submission" date="2015-01" db="EMBL/GenBank/DDBJ databases">
        <authorList>
            <person name="Manzoor Shahid"/>
            <person name="Zubair Saima"/>
        </authorList>
    </citation>
    <scope>NUCLEOTIDE SEQUENCE [LARGE SCALE GENOMIC DNA]</scope>
    <source>
        <strain evidence="2">Sp3</strain>
    </source>
</reference>
<accession>A0A0B7MFD5</accession>
<keyword evidence="2" id="KW-1185">Reference proteome</keyword>
<dbReference type="RefSeq" id="WP_044664854.1">
    <property type="nucleotide sequence ID" value="NZ_CDRZ01000173.1"/>
</dbReference>
<dbReference type="Proteomes" id="UP000046155">
    <property type="component" value="Unassembled WGS sequence"/>
</dbReference>
<dbReference type="InterPro" id="IPR025639">
    <property type="entry name" value="DruA"/>
</dbReference>
<dbReference type="OrthoDB" id="1803973at2"/>
<name>A0A0B7MFD5_9FIRM</name>
<dbReference type="Pfam" id="PF14236">
    <property type="entry name" value="DruA"/>
    <property type="match status" value="1"/>
</dbReference>
<dbReference type="AlphaFoldDB" id="A0A0B7MFD5"/>
<gene>
    <name evidence="1" type="ORF">SSCH_2540003</name>
</gene>
<evidence type="ECO:0000313" key="2">
    <source>
        <dbReference type="Proteomes" id="UP000046155"/>
    </source>
</evidence>